<keyword evidence="1" id="KW-0812">Transmembrane</keyword>
<keyword evidence="1" id="KW-1133">Transmembrane helix</keyword>
<evidence type="ECO:0008006" key="4">
    <source>
        <dbReference type="Google" id="ProtNLM"/>
    </source>
</evidence>
<evidence type="ECO:0000313" key="3">
    <source>
        <dbReference type="Proteomes" id="UP001179952"/>
    </source>
</evidence>
<dbReference type="Proteomes" id="UP001179952">
    <property type="component" value="Unassembled WGS sequence"/>
</dbReference>
<evidence type="ECO:0000313" key="2">
    <source>
        <dbReference type="EMBL" id="KAK1256559.1"/>
    </source>
</evidence>
<sequence>MVSEYGQILMVCIRIRKYVLDSWGVCLGFMVGIIGGLCLPFKREYDLGFMV</sequence>
<comment type="caution">
    <text evidence="2">The sequence shown here is derived from an EMBL/GenBank/DDBJ whole genome shotgun (WGS) entry which is preliminary data.</text>
</comment>
<evidence type="ECO:0000256" key="1">
    <source>
        <dbReference type="SAM" id="Phobius"/>
    </source>
</evidence>
<reference evidence="2" key="1">
    <citation type="journal article" date="2023" name="Nat. Commun.">
        <title>Diploid and tetraploid genomes of Acorus and the evolution of monocots.</title>
        <authorList>
            <person name="Ma L."/>
            <person name="Liu K.W."/>
            <person name="Li Z."/>
            <person name="Hsiao Y.Y."/>
            <person name="Qi Y."/>
            <person name="Fu T."/>
            <person name="Tang G.D."/>
            <person name="Zhang D."/>
            <person name="Sun W.H."/>
            <person name="Liu D.K."/>
            <person name="Li Y."/>
            <person name="Chen G.Z."/>
            <person name="Liu X.D."/>
            <person name="Liao X.Y."/>
            <person name="Jiang Y.T."/>
            <person name="Yu X."/>
            <person name="Hao Y."/>
            <person name="Huang J."/>
            <person name="Zhao X.W."/>
            <person name="Ke S."/>
            <person name="Chen Y.Y."/>
            <person name="Wu W.L."/>
            <person name="Hsu J.L."/>
            <person name="Lin Y.F."/>
            <person name="Huang M.D."/>
            <person name="Li C.Y."/>
            <person name="Huang L."/>
            <person name="Wang Z.W."/>
            <person name="Zhao X."/>
            <person name="Zhong W.Y."/>
            <person name="Peng D.H."/>
            <person name="Ahmad S."/>
            <person name="Lan S."/>
            <person name="Zhang J.S."/>
            <person name="Tsai W.C."/>
            <person name="Van de Peer Y."/>
            <person name="Liu Z.J."/>
        </authorList>
    </citation>
    <scope>NUCLEOTIDE SEQUENCE</scope>
    <source>
        <strain evidence="2">SCP</strain>
    </source>
</reference>
<keyword evidence="3" id="KW-1185">Reference proteome</keyword>
<accession>A0AAV8ZWC5</accession>
<dbReference type="AlphaFoldDB" id="A0AAV8ZWC5"/>
<protein>
    <recommendedName>
        <fullName evidence="4">MICOS complex subunit MIC10</fullName>
    </recommendedName>
</protein>
<proteinExistence type="predicted"/>
<dbReference type="EMBL" id="JAUJYN010000111">
    <property type="protein sequence ID" value="KAK1256559.1"/>
    <property type="molecule type" value="Genomic_DNA"/>
</dbReference>
<feature type="transmembrane region" description="Helical" evidence="1">
    <location>
        <begin position="20"/>
        <end position="41"/>
    </location>
</feature>
<reference evidence="2" key="2">
    <citation type="submission" date="2023-06" db="EMBL/GenBank/DDBJ databases">
        <authorList>
            <person name="Ma L."/>
            <person name="Liu K.-W."/>
            <person name="Li Z."/>
            <person name="Hsiao Y.-Y."/>
            <person name="Qi Y."/>
            <person name="Fu T."/>
            <person name="Tang G."/>
            <person name="Zhang D."/>
            <person name="Sun W.-H."/>
            <person name="Liu D.-K."/>
            <person name="Li Y."/>
            <person name="Chen G.-Z."/>
            <person name="Liu X.-D."/>
            <person name="Liao X.-Y."/>
            <person name="Jiang Y.-T."/>
            <person name="Yu X."/>
            <person name="Hao Y."/>
            <person name="Huang J."/>
            <person name="Zhao X.-W."/>
            <person name="Ke S."/>
            <person name="Chen Y.-Y."/>
            <person name="Wu W.-L."/>
            <person name="Hsu J.-L."/>
            <person name="Lin Y.-F."/>
            <person name="Huang M.-D."/>
            <person name="Li C.-Y."/>
            <person name="Huang L."/>
            <person name="Wang Z.-W."/>
            <person name="Zhao X."/>
            <person name="Zhong W.-Y."/>
            <person name="Peng D.-H."/>
            <person name="Ahmad S."/>
            <person name="Lan S."/>
            <person name="Zhang J.-S."/>
            <person name="Tsai W.-C."/>
            <person name="Van De Peer Y."/>
            <person name="Liu Z.-J."/>
        </authorList>
    </citation>
    <scope>NUCLEOTIDE SEQUENCE</scope>
    <source>
        <strain evidence="2">SCP</strain>
        <tissue evidence="2">Leaves</tissue>
    </source>
</reference>
<keyword evidence="1" id="KW-0472">Membrane</keyword>
<name>A0AAV8ZWC5_ACOGR</name>
<organism evidence="2 3">
    <name type="scientific">Acorus gramineus</name>
    <name type="common">Dwarf sweet flag</name>
    <dbReference type="NCBI Taxonomy" id="55184"/>
    <lineage>
        <taxon>Eukaryota</taxon>
        <taxon>Viridiplantae</taxon>
        <taxon>Streptophyta</taxon>
        <taxon>Embryophyta</taxon>
        <taxon>Tracheophyta</taxon>
        <taxon>Spermatophyta</taxon>
        <taxon>Magnoliopsida</taxon>
        <taxon>Liliopsida</taxon>
        <taxon>Acoraceae</taxon>
        <taxon>Acorus</taxon>
    </lineage>
</organism>
<gene>
    <name evidence="2" type="ORF">QJS04_geneDACA001482</name>
</gene>